<reference evidence="2 3" key="1">
    <citation type="journal article" date="2019" name="Sci. Rep.">
        <title>Orb-weaving spider Araneus ventricosus genome elucidates the spidroin gene catalogue.</title>
        <authorList>
            <person name="Kono N."/>
            <person name="Nakamura H."/>
            <person name="Ohtoshi R."/>
            <person name="Moran D.A.P."/>
            <person name="Shinohara A."/>
            <person name="Yoshida Y."/>
            <person name="Fujiwara M."/>
            <person name="Mori M."/>
            <person name="Tomita M."/>
            <person name="Arakawa K."/>
        </authorList>
    </citation>
    <scope>NUCLEOTIDE SEQUENCE [LARGE SCALE GENOMIC DNA]</scope>
</reference>
<organism evidence="2 3">
    <name type="scientific">Araneus ventricosus</name>
    <name type="common">Orbweaver spider</name>
    <name type="synonym">Epeira ventricosa</name>
    <dbReference type="NCBI Taxonomy" id="182803"/>
    <lineage>
        <taxon>Eukaryota</taxon>
        <taxon>Metazoa</taxon>
        <taxon>Ecdysozoa</taxon>
        <taxon>Arthropoda</taxon>
        <taxon>Chelicerata</taxon>
        <taxon>Arachnida</taxon>
        <taxon>Araneae</taxon>
        <taxon>Araneomorphae</taxon>
        <taxon>Entelegynae</taxon>
        <taxon>Araneoidea</taxon>
        <taxon>Araneidae</taxon>
        <taxon>Araneus</taxon>
    </lineage>
</organism>
<feature type="compositionally biased region" description="Basic and acidic residues" evidence="1">
    <location>
        <begin position="1"/>
        <end position="17"/>
    </location>
</feature>
<sequence>MVEQGHGVDRAAGRKSEGVSGPTSAGDRKSGLPDPGSGPTTALRWAHRMLPRGLVSDRPWGFHARPLVRCAGSPVRQVVCWEPFGREHPV</sequence>
<accession>A0A4Y2WLM3</accession>
<gene>
    <name evidence="2" type="ORF">AVEN_128865_1</name>
</gene>
<proteinExistence type="predicted"/>
<name>A0A4Y2WLM3_ARAVE</name>
<comment type="caution">
    <text evidence="2">The sequence shown here is derived from an EMBL/GenBank/DDBJ whole genome shotgun (WGS) entry which is preliminary data.</text>
</comment>
<protein>
    <submittedName>
        <fullName evidence="2">Uncharacterized protein</fullName>
    </submittedName>
</protein>
<dbReference type="EMBL" id="BGPR01062055">
    <property type="protein sequence ID" value="GBO37566.1"/>
    <property type="molecule type" value="Genomic_DNA"/>
</dbReference>
<keyword evidence="3" id="KW-1185">Reference proteome</keyword>
<evidence type="ECO:0000313" key="3">
    <source>
        <dbReference type="Proteomes" id="UP000499080"/>
    </source>
</evidence>
<dbReference type="AlphaFoldDB" id="A0A4Y2WLM3"/>
<feature type="region of interest" description="Disordered" evidence="1">
    <location>
        <begin position="1"/>
        <end position="43"/>
    </location>
</feature>
<dbReference type="Proteomes" id="UP000499080">
    <property type="component" value="Unassembled WGS sequence"/>
</dbReference>
<evidence type="ECO:0000313" key="2">
    <source>
        <dbReference type="EMBL" id="GBO37566.1"/>
    </source>
</evidence>
<evidence type="ECO:0000256" key="1">
    <source>
        <dbReference type="SAM" id="MobiDB-lite"/>
    </source>
</evidence>